<proteinExistence type="predicted"/>
<evidence type="ECO:0000313" key="2">
    <source>
        <dbReference type="EMBL" id="TRY71372.1"/>
    </source>
</evidence>
<gene>
    <name evidence="2" type="ORF">DNTS_033203</name>
</gene>
<keyword evidence="1" id="KW-0472">Membrane</keyword>
<dbReference type="AlphaFoldDB" id="A0A553P173"/>
<evidence type="ECO:0000313" key="3">
    <source>
        <dbReference type="Proteomes" id="UP000316079"/>
    </source>
</evidence>
<comment type="caution">
    <text evidence="2">The sequence shown here is derived from an EMBL/GenBank/DDBJ whole genome shotgun (WGS) entry which is preliminary data.</text>
</comment>
<keyword evidence="1" id="KW-0812">Transmembrane</keyword>
<dbReference type="Proteomes" id="UP000316079">
    <property type="component" value="Unassembled WGS sequence"/>
</dbReference>
<dbReference type="EMBL" id="SRMA01026756">
    <property type="protein sequence ID" value="TRY71372.1"/>
    <property type="molecule type" value="Genomic_DNA"/>
</dbReference>
<name>A0A553P173_9TELE</name>
<reference evidence="2 3" key="1">
    <citation type="journal article" date="2019" name="Sci. Data">
        <title>Hybrid genome assembly and annotation of Danionella translucida.</title>
        <authorList>
            <person name="Kadobianskyi M."/>
            <person name="Schulze L."/>
            <person name="Schuelke M."/>
            <person name="Judkewitz B."/>
        </authorList>
    </citation>
    <scope>NUCLEOTIDE SEQUENCE [LARGE SCALE GENOMIC DNA]</scope>
    <source>
        <strain evidence="2 3">Bolton</strain>
    </source>
</reference>
<feature type="transmembrane region" description="Helical" evidence="1">
    <location>
        <begin position="35"/>
        <end position="54"/>
    </location>
</feature>
<keyword evidence="3" id="KW-1185">Reference proteome</keyword>
<keyword evidence="1" id="KW-1133">Transmembrane helix</keyword>
<sequence>MFYCTIFIQDVSFIGLLWFYRRSEFTLAHGVGKKYLLVLVPPLLQYTLAVRTLISVIRSFKKLKRAVIGP</sequence>
<protein>
    <submittedName>
        <fullName evidence="2">Uncharacterized protein</fullName>
    </submittedName>
</protein>
<accession>A0A553P173</accession>
<evidence type="ECO:0000256" key="1">
    <source>
        <dbReference type="SAM" id="Phobius"/>
    </source>
</evidence>
<organism evidence="2 3">
    <name type="scientific">Danionella cerebrum</name>
    <dbReference type="NCBI Taxonomy" id="2873325"/>
    <lineage>
        <taxon>Eukaryota</taxon>
        <taxon>Metazoa</taxon>
        <taxon>Chordata</taxon>
        <taxon>Craniata</taxon>
        <taxon>Vertebrata</taxon>
        <taxon>Euteleostomi</taxon>
        <taxon>Actinopterygii</taxon>
        <taxon>Neopterygii</taxon>
        <taxon>Teleostei</taxon>
        <taxon>Ostariophysi</taxon>
        <taxon>Cypriniformes</taxon>
        <taxon>Danionidae</taxon>
        <taxon>Danioninae</taxon>
        <taxon>Danionella</taxon>
    </lineage>
</organism>